<protein>
    <submittedName>
        <fullName evidence="1">Uncharacterized protein</fullName>
    </submittedName>
</protein>
<gene>
    <name evidence="1" type="ORF">LCGC14_0549780</name>
</gene>
<sequence>MNDSFAQELLLEKRKKDAICNGTFEGELDGRKLPGTIFDGTDAACPAWFRGCDYGYEKAIEKLKKFLVDSGSSKQLYYDCTGHGADHCFHCAILKMVQDLEKRKGKKP</sequence>
<name>A0A0F9UBP4_9ZZZZ</name>
<evidence type="ECO:0000313" key="1">
    <source>
        <dbReference type="EMBL" id="KKN58686.1"/>
    </source>
</evidence>
<organism evidence="1">
    <name type="scientific">marine sediment metagenome</name>
    <dbReference type="NCBI Taxonomy" id="412755"/>
    <lineage>
        <taxon>unclassified sequences</taxon>
        <taxon>metagenomes</taxon>
        <taxon>ecological metagenomes</taxon>
    </lineage>
</organism>
<accession>A0A0F9UBP4</accession>
<dbReference type="AlphaFoldDB" id="A0A0F9UBP4"/>
<reference evidence="1" key="1">
    <citation type="journal article" date="2015" name="Nature">
        <title>Complex archaea that bridge the gap between prokaryotes and eukaryotes.</title>
        <authorList>
            <person name="Spang A."/>
            <person name="Saw J.H."/>
            <person name="Jorgensen S.L."/>
            <person name="Zaremba-Niedzwiedzka K."/>
            <person name="Martijn J."/>
            <person name="Lind A.E."/>
            <person name="van Eijk R."/>
            <person name="Schleper C."/>
            <person name="Guy L."/>
            <person name="Ettema T.J."/>
        </authorList>
    </citation>
    <scope>NUCLEOTIDE SEQUENCE</scope>
</reference>
<proteinExistence type="predicted"/>
<dbReference type="EMBL" id="LAZR01000751">
    <property type="protein sequence ID" value="KKN58686.1"/>
    <property type="molecule type" value="Genomic_DNA"/>
</dbReference>
<comment type="caution">
    <text evidence="1">The sequence shown here is derived from an EMBL/GenBank/DDBJ whole genome shotgun (WGS) entry which is preliminary data.</text>
</comment>